<comment type="caution">
    <text evidence="2">The sequence shown here is derived from an EMBL/GenBank/DDBJ whole genome shotgun (WGS) entry which is preliminary data.</text>
</comment>
<feature type="compositionally biased region" description="Basic and acidic residues" evidence="1">
    <location>
        <begin position="95"/>
        <end position="139"/>
    </location>
</feature>
<dbReference type="AlphaFoldDB" id="A0ABD0NQG4"/>
<feature type="non-terminal residue" evidence="2">
    <location>
        <position position="1"/>
    </location>
</feature>
<proteinExistence type="predicted"/>
<name>A0ABD0NQG4_CIRMR</name>
<keyword evidence="3" id="KW-1185">Reference proteome</keyword>
<feature type="non-terminal residue" evidence="2">
    <location>
        <position position="145"/>
    </location>
</feature>
<accession>A0ABD0NQG4</accession>
<evidence type="ECO:0000313" key="3">
    <source>
        <dbReference type="Proteomes" id="UP001529510"/>
    </source>
</evidence>
<evidence type="ECO:0000256" key="1">
    <source>
        <dbReference type="SAM" id="MobiDB-lite"/>
    </source>
</evidence>
<sequence>DSSAFLEEEEEEEEEEGLLGNPRILSSSRDCSNSRPIRCSSPTQTTNQVPALNTGGGGGRQGGPHHGYSQNRRWHQHPKHQTNSFNQGPSGADRGLTRNTKETENVKHEEPEPHVEKGAKDEPAKEERKKEEKEEKTESGKICLL</sequence>
<protein>
    <submittedName>
        <fullName evidence="2">Uncharacterized protein</fullName>
    </submittedName>
</protein>
<feature type="compositionally biased region" description="Gly residues" evidence="1">
    <location>
        <begin position="54"/>
        <end position="65"/>
    </location>
</feature>
<gene>
    <name evidence="2" type="ORF">M9458_042777</name>
</gene>
<dbReference type="EMBL" id="JAMKFB020000021">
    <property type="protein sequence ID" value="KAL0163381.1"/>
    <property type="molecule type" value="Genomic_DNA"/>
</dbReference>
<feature type="compositionally biased region" description="Acidic residues" evidence="1">
    <location>
        <begin position="1"/>
        <end position="17"/>
    </location>
</feature>
<evidence type="ECO:0000313" key="2">
    <source>
        <dbReference type="EMBL" id="KAL0163381.1"/>
    </source>
</evidence>
<feature type="region of interest" description="Disordered" evidence="1">
    <location>
        <begin position="1"/>
        <end position="145"/>
    </location>
</feature>
<feature type="compositionally biased region" description="Polar residues" evidence="1">
    <location>
        <begin position="24"/>
        <end position="51"/>
    </location>
</feature>
<dbReference type="Proteomes" id="UP001529510">
    <property type="component" value="Unassembled WGS sequence"/>
</dbReference>
<organism evidence="2 3">
    <name type="scientific">Cirrhinus mrigala</name>
    <name type="common">Mrigala</name>
    <dbReference type="NCBI Taxonomy" id="683832"/>
    <lineage>
        <taxon>Eukaryota</taxon>
        <taxon>Metazoa</taxon>
        <taxon>Chordata</taxon>
        <taxon>Craniata</taxon>
        <taxon>Vertebrata</taxon>
        <taxon>Euteleostomi</taxon>
        <taxon>Actinopterygii</taxon>
        <taxon>Neopterygii</taxon>
        <taxon>Teleostei</taxon>
        <taxon>Ostariophysi</taxon>
        <taxon>Cypriniformes</taxon>
        <taxon>Cyprinidae</taxon>
        <taxon>Labeoninae</taxon>
        <taxon>Labeonini</taxon>
        <taxon>Cirrhinus</taxon>
    </lineage>
</organism>
<reference evidence="2 3" key="1">
    <citation type="submission" date="2024-05" db="EMBL/GenBank/DDBJ databases">
        <title>Genome sequencing and assembly of Indian major carp, Cirrhinus mrigala (Hamilton, 1822).</title>
        <authorList>
            <person name="Mohindra V."/>
            <person name="Chowdhury L.M."/>
            <person name="Lal K."/>
            <person name="Jena J.K."/>
        </authorList>
    </citation>
    <scope>NUCLEOTIDE SEQUENCE [LARGE SCALE GENOMIC DNA]</scope>
    <source>
        <strain evidence="2">CM1030</strain>
        <tissue evidence="2">Blood</tissue>
    </source>
</reference>